<proteinExistence type="predicted"/>
<keyword evidence="3" id="KW-1185">Reference proteome</keyword>
<dbReference type="Proteomes" id="UP000023152">
    <property type="component" value="Unassembled WGS sequence"/>
</dbReference>
<evidence type="ECO:0000313" key="2">
    <source>
        <dbReference type="EMBL" id="ETO22047.1"/>
    </source>
</evidence>
<feature type="region of interest" description="Disordered" evidence="1">
    <location>
        <begin position="13"/>
        <end position="65"/>
    </location>
</feature>
<dbReference type="AlphaFoldDB" id="X6N9R9"/>
<gene>
    <name evidence="2" type="ORF">RFI_15156</name>
</gene>
<evidence type="ECO:0000313" key="3">
    <source>
        <dbReference type="Proteomes" id="UP000023152"/>
    </source>
</evidence>
<dbReference type="EMBL" id="ASPP01011082">
    <property type="protein sequence ID" value="ETO22047.1"/>
    <property type="molecule type" value="Genomic_DNA"/>
</dbReference>
<reference evidence="2 3" key="1">
    <citation type="journal article" date="2013" name="Curr. Biol.">
        <title>The Genome of the Foraminiferan Reticulomyxa filosa.</title>
        <authorList>
            <person name="Glockner G."/>
            <person name="Hulsmann N."/>
            <person name="Schleicher M."/>
            <person name="Noegel A.A."/>
            <person name="Eichinger L."/>
            <person name="Gallinger C."/>
            <person name="Pawlowski J."/>
            <person name="Sierra R."/>
            <person name="Euteneuer U."/>
            <person name="Pillet L."/>
            <person name="Moustafa A."/>
            <person name="Platzer M."/>
            <person name="Groth M."/>
            <person name="Szafranski K."/>
            <person name="Schliwa M."/>
        </authorList>
    </citation>
    <scope>NUCLEOTIDE SEQUENCE [LARGE SCALE GENOMIC DNA]</scope>
</reference>
<name>X6N9R9_RETFI</name>
<comment type="caution">
    <text evidence="2">The sequence shown here is derived from an EMBL/GenBank/DDBJ whole genome shotgun (WGS) entry which is preliminary data.</text>
</comment>
<feature type="non-terminal residue" evidence="2">
    <location>
        <position position="230"/>
    </location>
</feature>
<feature type="region of interest" description="Disordered" evidence="1">
    <location>
        <begin position="172"/>
        <end position="212"/>
    </location>
</feature>
<protein>
    <submittedName>
        <fullName evidence="2">Uncharacterized protein</fullName>
    </submittedName>
</protein>
<evidence type="ECO:0000256" key="1">
    <source>
        <dbReference type="SAM" id="MobiDB-lite"/>
    </source>
</evidence>
<organism evidence="2 3">
    <name type="scientific">Reticulomyxa filosa</name>
    <dbReference type="NCBI Taxonomy" id="46433"/>
    <lineage>
        <taxon>Eukaryota</taxon>
        <taxon>Sar</taxon>
        <taxon>Rhizaria</taxon>
        <taxon>Retaria</taxon>
        <taxon>Foraminifera</taxon>
        <taxon>Monothalamids</taxon>
        <taxon>Reticulomyxidae</taxon>
        <taxon>Reticulomyxa</taxon>
    </lineage>
</organism>
<feature type="compositionally biased region" description="Polar residues" evidence="1">
    <location>
        <begin position="202"/>
        <end position="212"/>
    </location>
</feature>
<accession>X6N9R9</accession>
<sequence length="230" mass="24220">MLALLYCCRAQAKAPSNNGSNAPAASKPTPNPNSNPNTNTPSTKLTTANTNINTNTNTNANTNANTNKTMANVKNATNTAVQLAALAQVNGNVHANGNINGNANANANVNANGHIEGNGINQLKIADKENLARAESDLSYSLEHVDLALYQSNTLRGQNGEPHRDTILSMEGGEGVMRSNTASRRAEGNPYATNPGLGDDFQVSTPKQSASITEKVKTGLKMLQKKNPIR</sequence>